<organism evidence="2 3">
    <name type="scientific">Thiohalobacter thiocyanaticus</name>
    <dbReference type="NCBI Taxonomy" id="585455"/>
    <lineage>
        <taxon>Bacteria</taxon>
        <taxon>Pseudomonadati</taxon>
        <taxon>Pseudomonadota</taxon>
        <taxon>Gammaproteobacteria</taxon>
        <taxon>Thiohalobacterales</taxon>
        <taxon>Thiohalobacteraceae</taxon>
        <taxon>Thiohalobacter</taxon>
    </lineage>
</organism>
<evidence type="ECO:0000313" key="2">
    <source>
        <dbReference type="EMBL" id="BAZ93013.1"/>
    </source>
</evidence>
<protein>
    <recommendedName>
        <fullName evidence="1">Fucosyltransferase C-terminal domain-containing protein</fullName>
    </recommendedName>
</protein>
<dbReference type="Pfam" id="PF00852">
    <property type="entry name" value="Glyco_transf_10"/>
    <property type="match status" value="1"/>
</dbReference>
<reference evidence="2 3" key="1">
    <citation type="submission" date="2017-05" db="EMBL/GenBank/DDBJ databases">
        <title>Thiocyanate degradation by Thiohalobacter thiocyanaticus FOKN1.</title>
        <authorList>
            <person name="Oshiki M."/>
            <person name="Fukushima T."/>
            <person name="Kawano S."/>
            <person name="Nakagawa J."/>
        </authorList>
    </citation>
    <scope>NUCLEOTIDE SEQUENCE [LARGE SCALE GENOMIC DNA]</scope>
    <source>
        <strain evidence="2 3">FOKN1</strain>
    </source>
</reference>
<gene>
    <name evidence="2" type="ORF">FOKN1_0611</name>
</gene>
<proteinExistence type="predicted"/>
<sequence>MSAAVPIRVKVLSREAPGVWERQLPGTDPCWGRCRFSFDPAGRDYDWLVVYDDLPPQAGERRSRRIESLACPRAHTLLVTTEPASIKTYGRAYTNQFGCVLTSQEPRALPHPDRVYAQPALRWFYGVGGSGLIGWDELAAMAPPHKTRAISLVWSDKRQRHTRHRQRHDFMRRLRAALPELDVYGRGGGDIRPLEDKAGALDAYRCHVAIENHVSLHHWTEKLADAFLGYTLPFYYGCPNVTDYFPADSLVPIDITDFGRALSTIKAVLADAGEYERRLPAIREARRRVLEEYNFFAVVSGIIEARHDRATAAPGGRLYSRYALRRARPGVALQQAWEKARARARCLYRRG</sequence>
<name>A0A1Z4VND4_9GAMM</name>
<dbReference type="Gene3D" id="3.40.50.11660">
    <property type="entry name" value="Glycosyl transferase family 10, C-terminal domain"/>
    <property type="match status" value="1"/>
</dbReference>
<dbReference type="InterPro" id="IPR038577">
    <property type="entry name" value="GT10-like_C_sf"/>
</dbReference>
<dbReference type="InterPro" id="IPR055270">
    <property type="entry name" value="Glyco_tran_10_C"/>
</dbReference>
<evidence type="ECO:0000259" key="1">
    <source>
        <dbReference type="Pfam" id="PF00852"/>
    </source>
</evidence>
<dbReference type="Proteomes" id="UP000218765">
    <property type="component" value="Chromosome"/>
</dbReference>
<dbReference type="OrthoDB" id="9791032at2"/>
<dbReference type="AlphaFoldDB" id="A0A1Z4VND4"/>
<dbReference type="RefSeq" id="WP_096364596.1">
    <property type="nucleotide sequence ID" value="NZ_AP018052.1"/>
</dbReference>
<dbReference type="SUPFAM" id="SSF53756">
    <property type="entry name" value="UDP-Glycosyltransferase/glycogen phosphorylase"/>
    <property type="match status" value="1"/>
</dbReference>
<feature type="domain" description="Fucosyltransferase C-terminal" evidence="1">
    <location>
        <begin position="145"/>
        <end position="261"/>
    </location>
</feature>
<accession>A0A1Z4VND4</accession>
<keyword evidence="3" id="KW-1185">Reference proteome</keyword>
<dbReference type="EMBL" id="AP018052">
    <property type="protein sequence ID" value="BAZ93013.1"/>
    <property type="molecule type" value="Genomic_DNA"/>
</dbReference>
<dbReference type="KEGG" id="ttc:FOKN1_0611"/>
<evidence type="ECO:0000313" key="3">
    <source>
        <dbReference type="Proteomes" id="UP000218765"/>
    </source>
</evidence>